<dbReference type="Proteomes" id="UP001159427">
    <property type="component" value="Unassembled WGS sequence"/>
</dbReference>
<sequence>MARGRYADTAQVMYDTLESMACLGEMNTDNLKKMTLTLPKLAQAKIHEHLKNLESQGCVMPTFQDVVDFLNGRADVANHPLFLSSVSEMKTPNSKTLTLKFTSLVTTEGATNQSENGNAVKYDKKLETARCVAGHIPSIYVGLSNQSLEMKEMSFSRGAAFS</sequence>
<organism evidence="1 2">
    <name type="scientific">Porites evermanni</name>
    <dbReference type="NCBI Taxonomy" id="104178"/>
    <lineage>
        <taxon>Eukaryota</taxon>
        <taxon>Metazoa</taxon>
        <taxon>Cnidaria</taxon>
        <taxon>Anthozoa</taxon>
        <taxon>Hexacorallia</taxon>
        <taxon>Scleractinia</taxon>
        <taxon>Fungiina</taxon>
        <taxon>Poritidae</taxon>
        <taxon>Porites</taxon>
    </lineage>
</organism>
<keyword evidence="2" id="KW-1185">Reference proteome</keyword>
<gene>
    <name evidence="1" type="ORF">PEVE_00000429</name>
</gene>
<proteinExistence type="predicted"/>
<comment type="caution">
    <text evidence="1">The sequence shown here is derived from an EMBL/GenBank/DDBJ whole genome shotgun (WGS) entry which is preliminary data.</text>
</comment>
<name>A0ABN8PW09_9CNID</name>
<evidence type="ECO:0000313" key="1">
    <source>
        <dbReference type="EMBL" id="CAH3151394.1"/>
    </source>
</evidence>
<accession>A0ABN8PW09</accession>
<reference evidence="1 2" key="1">
    <citation type="submission" date="2022-05" db="EMBL/GenBank/DDBJ databases">
        <authorList>
            <consortium name="Genoscope - CEA"/>
            <person name="William W."/>
        </authorList>
    </citation>
    <scope>NUCLEOTIDE SEQUENCE [LARGE SCALE GENOMIC DNA]</scope>
</reference>
<protein>
    <submittedName>
        <fullName evidence="1">Uncharacterized protein</fullName>
    </submittedName>
</protein>
<evidence type="ECO:0000313" key="2">
    <source>
        <dbReference type="Proteomes" id="UP001159427"/>
    </source>
</evidence>
<dbReference type="EMBL" id="CALNXI010001011">
    <property type="protein sequence ID" value="CAH3151394.1"/>
    <property type="molecule type" value="Genomic_DNA"/>
</dbReference>